<dbReference type="FunFam" id="3.30.160.60:FF:000624">
    <property type="entry name" value="zinc finger protein 697"/>
    <property type="match status" value="1"/>
</dbReference>
<dbReference type="Pfam" id="PF12171">
    <property type="entry name" value="zf-C2H2_jaz"/>
    <property type="match status" value="1"/>
</dbReference>
<proteinExistence type="predicted"/>
<dbReference type="Pfam" id="PF00096">
    <property type="entry name" value="zf-C2H2"/>
    <property type="match status" value="3"/>
</dbReference>
<feature type="domain" description="C2H2-type" evidence="10">
    <location>
        <begin position="156"/>
        <end position="183"/>
    </location>
</feature>
<evidence type="ECO:0000256" key="8">
    <source>
        <dbReference type="ARBA" id="ARBA00023242"/>
    </source>
</evidence>
<sequence length="433" mass="51177">MDKEDQPCNICLQRLGSQLDLKWIKFLENFGIQENNIFLCEWCNHTLLKMERFILLLLHPKDRGRYKDQELNIQKLDSINIPPTIREIYIKEETYESDVNNIGIDDLNYSEENVSENISETNAYNMNFEVTYLSLDDQKNEILFKKKSVKFKNMLFKCEKCGIGFVSHEAYKDHNLRHDNDTAIHICPICHLHFKSHLVLSQHKLSHKRRFKCVLCGMTLKRWAHAVGHRFHCGSEPSLTKCDQCQKIFDLQFQLENQIDIICFYYFQASHLRKRLNQYALDIHKKIHSRKEKYICDECAKCFGTKQHLIIHLRMHTGVKPFKCTKCDKSFSTNSNLKTHKVVHSDEKMFYCVECNKSFKSEKSLKRHFATTSKHVEEKMYSCADCMKLFTSAVSLSSHRRSRHLSTNKCFICDKIFSNKSNLKKHLKIHSQR</sequence>
<dbReference type="PROSITE" id="PS50157">
    <property type="entry name" value="ZINC_FINGER_C2H2_2"/>
    <property type="match status" value="6"/>
</dbReference>
<feature type="domain" description="C2H2-type" evidence="10">
    <location>
        <begin position="322"/>
        <end position="349"/>
    </location>
</feature>
<reference evidence="11" key="1">
    <citation type="submission" date="2022-05" db="EMBL/GenBank/DDBJ databases">
        <authorList>
            <person name="Okamura Y."/>
        </authorList>
    </citation>
    <scope>NUCLEOTIDE SEQUENCE</scope>
</reference>
<evidence type="ECO:0000313" key="12">
    <source>
        <dbReference type="Proteomes" id="UP001152562"/>
    </source>
</evidence>
<feature type="domain" description="C2H2-type" evidence="10">
    <location>
        <begin position="381"/>
        <end position="409"/>
    </location>
</feature>
<protein>
    <recommendedName>
        <fullName evidence="10">C2H2-type domain-containing protein</fullName>
    </recommendedName>
</protein>
<feature type="domain" description="C2H2-type" evidence="10">
    <location>
        <begin position="350"/>
        <end position="380"/>
    </location>
</feature>
<evidence type="ECO:0000256" key="7">
    <source>
        <dbReference type="ARBA" id="ARBA00023163"/>
    </source>
</evidence>
<keyword evidence="12" id="KW-1185">Reference proteome</keyword>
<evidence type="ECO:0000259" key="10">
    <source>
        <dbReference type="PROSITE" id="PS50157"/>
    </source>
</evidence>
<evidence type="ECO:0000313" key="11">
    <source>
        <dbReference type="EMBL" id="CAH4033233.1"/>
    </source>
</evidence>
<dbReference type="GO" id="GO:0003700">
    <property type="term" value="F:DNA-binding transcription factor activity"/>
    <property type="evidence" value="ECO:0007669"/>
    <property type="project" value="TreeGrafter"/>
</dbReference>
<keyword evidence="4 9" id="KW-0863">Zinc-finger</keyword>
<evidence type="ECO:0000256" key="3">
    <source>
        <dbReference type="ARBA" id="ARBA00022737"/>
    </source>
</evidence>
<dbReference type="SUPFAM" id="SSF57667">
    <property type="entry name" value="beta-beta-alpha zinc fingers"/>
    <property type="match status" value="3"/>
</dbReference>
<comment type="caution">
    <text evidence="11">The sequence shown here is derived from an EMBL/GenBank/DDBJ whole genome shotgun (WGS) entry which is preliminary data.</text>
</comment>
<dbReference type="Gene3D" id="3.30.160.60">
    <property type="entry name" value="Classic Zinc Finger"/>
    <property type="match status" value="5"/>
</dbReference>
<feature type="domain" description="C2H2-type" evidence="10">
    <location>
        <begin position="294"/>
        <end position="321"/>
    </location>
</feature>
<dbReference type="GO" id="GO:0008270">
    <property type="term" value="F:zinc ion binding"/>
    <property type="evidence" value="ECO:0007669"/>
    <property type="project" value="UniProtKB-KW"/>
</dbReference>
<dbReference type="GO" id="GO:0006357">
    <property type="term" value="P:regulation of transcription by RNA polymerase II"/>
    <property type="evidence" value="ECO:0007669"/>
    <property type="project" value="TreeGrafter"/>
</dbReference>
<dbReference type="GO" id="GO:0000978">
    <property type="term" value="F:RNA polymerase II cis-regulatory region sequence-specific DNA binding"/>
    <property type="evidence" value="ECO:0007669"/>
    <property type="project" value="TreeGrafter"/>
</dbReference>
<dbReference type="PROSITE" id="PS00028">
    <property type="entry name" value="ZINC_FINGER_C2H2_1"/>
    <property type="match status" value="6"/>
</dbReference>
<comment type="subcellular location">
    <subcellularLocation>
        <location evidence="1">Nucleus</location>
    </subcellularLocation>
</comment>
<gene>
    <name evidence="11" type="ORF">PIBRA_LOCUS9543</name>
</gene>
<dbReference type="InterPro" id="IPR022755">
    <property type="entry name" value="Znf_C2H2_jaz"/>
</dbReference>
<dbReference type="GO" id="GO:0005634">
    <property type="term" value="C:nucleus"/>
    <property type="evidence" value="ECO:0007669"/>
    <property type="project" value="UniProtKB-SubCell"/>
</dbReference>
<dbReference type="AlphaFoldDB" id="A0A9P0TJ89"/>
<keyword evidence="7" id="KW-0804">Transcription</keyword>
<name>A0A9P0TJ89_PIEBR</name>
<dbReference type="EMBL" id="CALOZG010000029">
    <property type="protein sequence ID" value="CAH4033233.1"/>
    <property type="molecule type" value="Genomic_DNA"/>
</dbReference>
<feature type="domain" description="C2H2-type" evidence="10">
    <location>
        <begin position="408"/>
        <end position="433"/>
    </location>
</feature>
<keyword evidence="5" id="KW-0862">Zinc</keyword>
<dbReference type="InterPro" id="IPR013087">
    <property type="entry name" value="Znf_C2H2_type"/>
</dbReference>
<dbReference type="PANTHER" id="PTHR24390:SF79">
    <property type="entry name" value="ASPARAGINE-RICH ZINC FINGER PROTEIN AZF1"/>
    <property type="match status" value="1"/>
</dbReference>
<dbReference type="SMART" id="SM00355">
    <property type="entry name" value="ZnF_C2H2"/>
    <property type="match status" value="8"/>
</dbReference>
<dbReference type="InterPro" id="IPR036236">
    <property type="entry name" value="Znf_C2H2_sf"/>
</dbReference>
<evidence type="ECO:0000256" key="2">
    <source>
        <dbReference type="ARBA" id="ARBA00022723"/>
    </source>
</evidence>
<evidence type="ECO:0000256" key="1">
    <source>
        <dbReference type="ARBA" id="ARBA00004123"/>
    </source>
</evidence>
<keyword evidence="8" id="KW-0539">Nucleus</keyword>
<dbReference type="FunFam" id="3.30.160.60:FF:000012">
    <property type="entry name" value="RB-associated KRAB zinc finger protein-like"/>
    <property type="match status" value="1"/>
</dbReference>
<dbReference type="Proteomes" id="UP001152562">
    <property type="component" value="Unassembled WGS sequence"/>
</dbReference>
<evidence type="ECO:0000256" key="6">
    <source>
        <dbReference type="ARBA" id="ARBA00023015"/>
    </source>
</evidence>
<keyword evidence="3" id="KW-0677">Repeat</keyword>
<keyword evidence="2" id="KW-0479">Metal-binding</keyword>
<evidence type="ECO:0000256" key="5">
    <source>
        <dbReference type="ARBA" id="ARBA00022833"/>
    </source>
</evidence>
<keyword evidence="6" id="KW-0805">Transcription regulation</keyword>
<evidence type="ECO:0000256" key="4">
    <source>
        <dbReference type="ARBA" id="ARBA00022771"/>
    </source>
</evidence>
<evidence type="ECO:0000256" key="9">
    <source>
        <dbReference type="PROSITE-ProRule" id="PRU00042"/>
    </source>
</evidence>
<organism evidence="11 12">
    <name type="scientific">Pieris brassicae</name>
    <name type="common">White butterfly</name>
    <name type="synonym">Large white butterfly</name>
    <dbReference type="NCBI Taxonomy" id="7116"/>
    <lineage>
        <taxon>Eukaryota</taxon>
        <taxon>Metazoa</taxon>
        <taxon>Ecdysozoa</taxon>
        <taxon>Arthropoda</taxon>
        <taxon>Hexapoda</taxon>
        <taxon>Insecta</taxon>
        <taxon>Pterygota</taxon>
        <taxon>Neoptera</taxon>
        <taxon>Endopterygota</taxon>
        <taxon>Lepidoptera</taxon>
        <taxon>Glossata</taxon>
        <taxon>Ditrysia</taxon>
        <taxon>Papilionoidea</taxon>
        <taxon>Pieridae</taxon>
        <taxon>Pierinae</taxon>
        <taxon>Pieris</taxon>
    </lineage>
</organism>
<dbReference type="PANTHER" id="PTHR24390">
    <property type="entry name" value="ZINC FINGER PROTEIN"/>
    <property type="match status" value="1"/>
</dbReference>
<accession>A0A9P0TJ89</accession>